<evidence type="ECO:0000313" key="2">
    <source>
        <dbReference type="EMBL" id="MFD0849707.1"/>
    </source>
</evidence>
<comment type="caution">
    <text evidence="2">The sequence shown here is derived from an EMBL/GenBank/DDBJ whole genome shotgun (WGS) entry which is preliminary data.</text>
</comment>
<dbReference type="InterPro" id="IPR018754">
    <property type="entry name" value="RovC-like_DNA-bd"/>
</dbReference>
<name>A0ABW3C893_SPHXN</name>
<dbReference type="RefSeq" id="WP_381492654.1">
    <property type="nucleotide sequence ID" value="NZ_JBHTIK010000011.1"/>
</dbReference>
<proteinExistence type="predicted"/>
<keyword evidence="3" id="KW-1185">Reference proteome</keyword>
<organism evidence="2 3">
    <name type="scientific">Sphingosinicella xenopeptidilytica</name>
    <dbReference type="NCBI Taxonomy" id="364098"/>
    <lineage>
        <taxon>Bacteria</taxon>
        <taxon>Pseudomonadati</taxon>
        <taxon>Pseudomonadota</taxon>
        <taxon>Alphaproteobacteria</taxon>
        <taxon>Sphingomonadales</taxon>
        <taxon>Sphingosinicellaceae</taxon>
        <taxon>Sphingosinicella</taxon>
    </lineage>
</organism>
<feature type="domain" description="T6SS Transcription factor RovC-like DNA binding" evidence="1">
    <location>
        <begin position="72"/>
        <end position="160"/>
    </location>
</feature>
<evidence type="ECO:0000259" key="1">
    <source>
        <dbReference type="Pfam" id="PF10074"/>
    </source>
</evidence>
<gene>
    <name evidence="2" type="ORF">ACFQ00_15340</name>
</gene>
<accession>A0ABW3C893</accession>
<dbReference type="EMBL" id="JBHTIK010000011">
    <property type="protein sequence ID" value="MFD0849707.1"/>
    <property type="molecule type" value="Genomic_DNA"/>
</dbReference>
<reference evidence="3" key="1">
    <citation type="journal article" date="2019" name="Int. J. Syst. Evol. Microbiol.">
        <title>The Global Catalogue of Microorganisms (GCM) 10K type strain sequencing project: providing services to taxonomists for standard genome sequencing and annotation.</title>
        <authorList>
            <consortium name="The Broad Institute Genomics Platform"/>
            <consortium name="The Broad Institute Genome Sequencing Center for Infectious Disease"/>
            <person name="Wu L."/>
            <person name="Ma J."/>
        </authorList>
    </citation>
    <scope>NUCLEOTIDE SEQUENCE [LARGE SCALE GENOMIC DNA]</scope>
    <source>
        <strain evidence="3">CCUG 52537</strain>
    </source>
</reference>
<dbReference type="Proteomes" id="UP001597124">
    <property type="component" value="Unassembled WGS sequence"/>
</dbReference>
<sequence>MNAEPCPGGIDVLALDGNIAVLVETDAERLLIPAGPGHLRIDVVGGTIFSGPIRPLFTVDGAGGMAPQLLTLRRFAGLVRGAPCRRLWPPLRRATRLEAMLRAHDAHAAGASHRDIAGLLYGRAGADERWSDNSRFMRLRIQRVLRSARRMIEGSYRTLLGLEGPL</sequence>
<protein>
    <submittedName>
        <fullName evidence="2">DUF2285 domain-containing protein</fullName>
    </submittedName>
</protein>
<evidence type="ECO:0000313" key="3">
    <source>
        <dbReference type="Proteomes" id="UP001597124"/>
    </source>
</evidence>
<dbReference type="Pfam" id="PF10074">
    <property type="entry name" value="RovC_DNA-bd"/>
    <property type="match status" value="1"/>
</dbReference>